<evidence type="ECO:0000313" key="3">
    <source>
        <dbReference type="Proteomes" id="UP000256845"/>
    </source>
</evidence>
<keyword evidence="1" id="KW-1133">Transmembrane helix</keyword>
<dbReference type="EMBL" id="QRDW01000005">
    <property type="protein sequence ID" value="RED49976.1"/>
    <property type="molecule type" value="Genomic_DNA"/>
</dbReference>
<organism evidence="2 3">
    <name type="scientific">Aestuariispira insulae</name>
    <dbReference type="NCBI Taxonomy" id="1461337"/>
    <lineage>
        <taxon>Bacteria</taxon>
        <taxon>Pseudomonadati</taxon>
        <taxon>Pseudomonadota</taxon>
        <taxon>Alphaproteobacteria</taxon>
        <taxon>Rhodospirillales</taxon>
        <taxon>Kiloniellaceae</taxon>
        <taxon>Aestuariispira</taxon>
    </lineage>
</organism>
<comment type="caution">
    <text evidence="2">The sequence shown here is derived from an EMBL/GenBank/DDBJ whole genome shotgun (WGS) entry which is preliminary data.</text>
</comment>
<keyword evidence="1" id="KW-0812">Transmembrane</keyword>
<sequence>MNDSVRALTAWAAVALVMVAIIGLGVGMKEDIRKGVFVLHKLYIRNVDKPVEEKRTVMETCRAAETPNHRWRWYAKTYPSPTIKWQLFEVSGLICHGNRKSWKGYPVDDTQMKYYGCFMSEVGLFCRPDADPNRHPNAEEVL</sequence>
<proteinExistence type="predicted"/>
<dbReference type="Proteomes" id="UP000256845">
    <property type="component" value="Unassembled WGS sequence"/>
</dbReference>
<keyword evidence="1" id="KW-0472">Membrane</keyword>
<evidence type="ECO:0000256" key="1">
    <source>
        <dbReference type="SAM" id="Phobius"/>
    </source>
</evidence>
<accession>A0A3D9HM45</accession>
<gene>
    <name evidence="2" type="ORF">DFP90_105349</name>
</gene>
<evidence type="ECO:0000313" key="2">
    <source>
        <dbReference type="EMBL" id="RED49976.1"/>
    </source>
</evidence>
<keyword evidence="3" id="KW-1185">Reference proteome</keyword>
<protein>
    <submittedName>
        <fullName evidence="2">Uncharacterized protein</fullName>
    </submittedName>
</protein>
<dbReference type="AlphaFoldDB" id="A0A3D9HM45"/>
<dbReference type="RefSeq" id="WP_115937202.1">
    <property type="nucleotide sequence ID" value="NZ_QRDW01000005.1"/>
</dbReference>
<reference evidence="2 3" key="1">
    <citation type="submission" date="2018-07" db="EMBL/GenBank/DDBJ databases">
        <title>Genomic Encyclopedia of Type Strains, Phase III (KMG-III): the genomes of soil and plant-associated and newly described type strains.</title>
        <authorList>
            <person name="Whitman W."/>
        </authorList>
    </citation>
    <scope>NUCLEOTIDE SEQUENCE [LARGE SCALE GENOMIC DNA]</scope>
    <source>
        <strain evidence="2 3">CECT 8488</strain>
    </source>
</reference>
<feature type="transmembrane region" description="Helical" evidence="1">
    <location>
        <begin position="6"/>
        <end position="26"/>
    </location>
</feature>
<name>A0A3D9HM45_9PROT</name>